<sequence>MNTKGNFTESPRDQKTEAFLQRNCILSPPLAEVDSPCEPPSPMEPAHDDCGNSFEDVYTPEDDMFGK</sequence>
<evidence type="ECO:0000313" key="3">
    <source>
        <dbReference type="Proteomes" id="UP000053342"/>
    </source>
</evidence>
<feature type="region of interest" description="Disordered" evidence="1">
    <location>
        <begin position="30"/>
        <end position="67"/>
    </location>
</feature>
<evidence type="ECO:0000256" key="1">
    <source>
        <dbReference type="SAM" id="MobiDB-lite"/>
    </source>
</evidence>
<protein>
    <submittedName>
        <fullName evidence="2">Uncharacterized protein</fullName>
    </submittedName>
</protein>
<organism evidence="2 3">
    <name type="scientific">Exophiala oligosperma</name>
    <dbReference type="NCBI Taxonomy" id="215243"/>
    <lineage>
        <taxon>Eukaryota</taxon>
        <taxon>Fungi</taxon>
        <taxon>Dikarya</taxon>
        <taxon>Ascomycota</taxon>
        <taxon>Pezizomycotina</taxon>
        <taxon>Eurotiomycetes</taxon>
        <taxon>Chaetothyriomycetidae</taxon>
        <taxon>Chaetothyriales</taxon>
        <taxon>Herpotrichiellaceae</taxon>
        <taxon>Exophiala</taxon>
    </lineage>
</organism>
<feature type="compositionally biased region" description="Acidic residues" evidence="1">
    <location>
        <begin position="58"/>
        <end position="67"/>
    </location>
</feature>
<dbReference type="AlphaFoldDB" id="A0A0D2D1T2"/>
<accession>A0A0D2D1T2</accession>
<evidence type="ECO:0000313" key="2">
    <source>
        <dbReference type="EMBL" id="KIW36170.1"/>
    </source>
</evidence>
<dbReference type="RefSeq" id="XP_016256386.1">
    <property type="nucleotide sequence ID" value="XM_016413226.1"/>
</dbReference>
<name>A0A0D2D1T2_9EURO</name>
<dbReference type="EMBL" id="KN847370">
    <property type="protein sequence ID" value="KIW36170.1"/>
    <property type="molecule type" value="Genomic_DNA"/>
</dbReference>
<dbReference type="GeneID" id="27363608"/>
<gene>
    <name evidence="2" type="ORF">PV06_11534</name>
</gene>
<proteinExistence type="predicted"/>
<dbReference type="VEuPathDB" id="FungiDB:PV06_11534"/>
<keyword evidence="3" id="KW-1185">Reference proteome</keyword>
<reference evidence="2 3" key="1">
    <citation type="submission" date="2015-01" db="EMBL/GenBank/DDBJ databases">
        <title>The Genome Sequence of Exophiala oligosperma CBS72588.</title>
        <authorList>
            <consortium name="The Broad Institute Genomics Platform"/>
            <person name="Cuomo C."/>
            <person name="de Hoog S."/>
            <person name="Gorbushina A."/>
            <person name="Stielow B."/>
            <person name="Teixiera M."/>
            <person name="Abouelleil A."/>
            <person name="Chapman S.B."/>
            <person name="Priest M."/>
            <person name="Young S.K."/>
            <person name="Wortman J."/>
            <person name="Nusbaum C."/>
            <person name="Birren B."/>
        </authorList>
    </citation>
    <scope>NUCLEOTIDE SEQUENCE [LARGE SCALE GENOMIC DNA]</scope>
    <source>
        <strain evidence="2 3">CBS 72588</strain>
    </source>
</reference>
<dbReference type="Proteomes" id="UP000053342">
    <property type="component" value="Unassembled WGS sequence"/>
</dbReference>
<dbReference type="HOGENOM" id="CLU_2812361_0_0_1"/>